<evidence type="ECO:0000313" key="5">
    <source>
        <dbReference type="Proteomes" id="UP001337655"/>
    </source>
</evidence>
<dbReference type="Proteomes" id="UP001337655">
    <property type="component" value="Unassembled WGS sequence"/>
</dbReference>
<keyword evidence="2" id="KW-0472">Membrane</keyword>
<keyword evidence="2" id="KW-1133">Transmembrane helix</keyword>
<comment type="caution">
    <text evidence="4">The sequence shown here is derived from an EMBL/GenBank/DDBJ whole genome shotgun (WGS) entry which is preliminary data.</text>
</comment>
<dbReference type="Gene3D" id="2.60.120.200">
    <property type="match status" value="1"/>
</dbReference>
<feature type="region of interest" description="Disordered" evidence="1">
    <location>
        <begin position="87"/>
        <end position="111"/>
    </location>
</feature>
<organism evidence="4 5">
    <name type="scientific">Saxophila tyrrhenica</name>
    <dbReference type="NCBI Taxonomy" id="1690608"/>
    <lineage>
        <taxon>Eukaryota</taxon>
        <taxon>Fungi</taxon>
        <taxon>Dikarya</taxon>
        <taxon>Ascomycota</taxon>
        <taxon>Pezizomycotina</taxon>
        <taxon>Dothideomycetes</taxon>
        <taxon>Dothideomycetidae</taxon>
        <taxon>Mycosphaerellales</taxon>
        <taxon>Extremaceae</taxon>
        <taxon>Saxophila</taxon>
    </lineage>
</organism>
<dbReference type="AlphaFoldDB" id="A0AAV9PNY6"/>
<dbReference type="SUPFAM" id="SSF49899">
    <property type="entry name" value="Concanavalin A-like lectins/glucanases"/>
    <property type="match status" value="1"/>
</dbReference>
<dbReference type="FunFam" id="2.60.120.200:FF:000178">
    <property type="entry name" value="Glycoside hydrolase family 16 protein"/>
    <property type="match status" value="1"/>
</dbReference>
<dbReference type="GO" id="GO:0005975">
    <property type="term" value="P:carbohydrate metabolic process"/>
    <property type="evidence" value="ECO:0007669"/>
    <property type="project" value="InterPro"/>
</dbReference>
<proteinExistence type="predicted"/>
<accession>A0AAV9PNY6</accession>
<feature type="domain" description="GH16" evidence="3">
    <location>
        <begin position="136"/>
        <end position="484"/>
    </location>
</feature>
<dbReference type="PANTHER" id="PTHR10963">
    <property type="entry name" value="GLYCOSYL HYDROLASE-RELATED"/>
    <property type="match status" value="1"/>
</dbReference>
<gene>
    <name evidence="4" type="ORF">LTR77_000860</name>
</gene>
<evidence type="ECO:0000259" key="3">
    <source>
        <dbReference type="PROSITE" id="PS51762"/>
    </source>
</evidence>
<sequence>MRFGTFPDPARQERRNAVLNLDRRSSQLLCGLYDKEKERRSSLGGRPTSSALDQKIKSPVSGARYPVIMSTTVEQQPEVHLVPGEMRYKPRSRTNAHGSTPSPPSGPGELYPTYFHSRRIKKGSVEKPWLENKDPQDKWDTIIPACGLVIGLMIMATLIYLGYTKVTHHEYCPVLMDDFSKGLDGDVWAKEVEVGGYGNGQFEMTTNTDENVFVENGMLVIKPTLQDPELMTTNNVINLTRSGLCTTTGWSNCITSTNTTNGTVVNPVKSGRINTKKSASIQYGKVEVVAKLPIGDWIWPAIWMLPVKDTYGPWPTSGEIDIMESRGNNYSYPEGGNNIVSSTLHWGPDSDNDAWWRNNNKKKALHAAWGDAFHTYGLEWSEKYLFTYIDSTLMQVMYSDFNQPFWQKGHFPEANDNGTTFVDPWSQTARDSTPFDQDFYLVLNVAVGGTNGWFQDAEAGKPWVDASPSAKRDFWLAREQWLPTWKEGGGRMEVRSVKMWQQKGWNGC</sequence>
<dbReference type="PANTHER" id="PTHR10963:SF62">
    <property type="entry name" value="GLUCAN 1,3-BETA-GLUCOSIDASE"/>
    <property type="match status" value="1"/>
</dbReference>
<name>A0AAV9PNY6_9PEZI</name>
<feature type="transmembrane region" description="Helical" evidence="2">
    <location>
        <begin position="142"/>
        <end position="163"/>
    </location>
</feature>
<keyword evidence="2" id="KW-0812">Transmembrane</keyword>
<dbReference type="InterPro" id="IPR013320">
    <property type="entry name" value="ConA-like_dom_sf"/>
</dbReference>
<dbReference type="GeneID" id="89922210"/>
<dbReference type="InterPro" id="IPR000757">
    <property type="entry name" value="Beta-glucanase-like"/>
</dbReference>
<dbReference type="PROSITE" id="PS51762">
    <property type="entry name" value="GH16_2"/>
    <property type="match status" value="1"/>
</dbReference>
<protein>
    <recommendedName>
        <fullName evidence="3">GH16 domain-containing protein</fullName>
    </recommendedName>
</protein>
<dbReference type="RefSeq" id="XP_064664359.1">
    <property type="nucleotide sequence ID" value="XM_064798125.1"/>
</dbReference>
<evidence type="ECO:0000256" key="2">
    <source>
        <dbReference type="SAM" id="Phobius"/>
    </source>
</evidence>
<evidence type="ECO:0000313" key="4">
    <source>
        <dbReference type="EMBL" id="KAK5175721.1"/>
    </source>
</evidence>
<reference evidence="4 5" key="1">
    <citation type="submission" date="2023-08" db="EMBL/GenBank/DDBJ databases">
        <title>Black Yeasts Isolated from many extreme environments.</title>
        <authorList>
            <person name="Coleine C."/>
            <person name="Stajich J.E."/>
            <person name="Selbmann L."/>
        </authorList>
    </citation>
    <scope>NUCLEOTIDE SEQUENCE [LARGE SCALE GENOMIC DNA]</scope>
    <source>
        <strain evidence="4 5">CCFEE 5935</strain>
    </source>
</reference>
<dbReference type="Pfam" id="PF00722">
    <property type="entry name" value="Glyco_hydro_16"/>
    <property type="match status" value="1"/>
</dbReference>
<dbReference type="GO" id="GO:0004553">
    <property type="term" value="F:hydrolase activity, hydrolyzing O-glycosyl compounds"/>
    <property type="evidence" value="ECO:0007669"/>
    <property type="project" value="InterPro"/>
</dbReference>
<dbReference type="EMBL" id="JAVRRT010000001">
    <property type="protein sequence ID" value="KAK5175721.1"/>
    <property type="molecule type" value="Genomic_DNA"/>
</dbReference>
<keyword evidence="5" id="KW-1185">Reference proteome</keyword>
<evidence type="ECO:0000256" key="1">
    <source>
        <dbReference type="SAM" id="MobiDB-lite"/>
    </source>
</evidence>
<dbReference type="InterPro" id="IPR050546">
    <property type="entry name" value="Glycosyl_Hydrlase_16"/>
</dbReference>